<dbReference type="PANTHER" id="PTHR43065:SF10">
    <property type="entry name" value="PEROXIDE STRESS-ACTIVATED HISTIDINE KINASE MAK3"/>
    <property type="match status" value="1"/>
</dbReference>
<evidence type="ECO:0000313" key="11">
    <source>
        <dbReference type="Proteomes" id="UP000593892"/>
    </source>
</evidence>
<dbReference type="AlphaFoldDB" id="A0A7S7SIR1"/>
<dbReference type="InterPro" id="IPR003594">
    <property type="entry name" value="HATPase_dom"/>
</dbReference>
<keyword evidence="7" id="KW-0067">ATP-binding</keyword>
<dbReference type="Pfam" id="PF02518">
    <property type="entry name" value="HATPase_c"/>
    <property type="match status" value="1"/>
</dbReference>
<keyword evidence="4" id="KW-0808">Transferase</keyword>
<comment type="catalytic activity">
    <reaction evidence="1">
        <text>ATP + protein L-histidine = ADP + protein N-phospho-L-histidine.</text>
        <dbReference type="EC" id="2.7.13.3"/>
    </reaction>
</comment>
<dbReference type="InterPro" id="IPR005467">
    <property type="entry name" value="His_kinase_dom"/>
</dbReference>
<evidence type="ECO:0000256" key="2">
    <source>
        <dbReference type="ARBA" id="ARBA00012438"/>
    </source>
</evidence>
<dbReference type="Proteomes" id="UP000593892">
    <property type="component" value="Chromosome"/>
</dbReference>
<dbReference type="EMBL" id="CP063849">
    <property type="protein sequence ID" value="QOY86364.1"/>
    <property type="molecule type" value="Genomic_DNA"/>
</dbReference>
<keyword evidence="8" id="KW-0902">Two-component regulatory system</keyword>
<dbReference type="PRINTS" id="PR00344">
    <property type="entry name" value="BCTRLSENSOR"/>
</dbReference>
<dbReference type="InterPro" id="IPR036890">
    <property type="entry name" value="HATPase_C_sf"/>
</dbReference>
<keyword evidence="11" id="KW-1185">Reference proteome</keyword>
<evidence type="ECO:0000313" key="10">
    <source>
        <dbReference type="EMBL" id="QOY86364.1"/>
    </source>
</evidence>
<keyword evidence="6" id="KW-0418">Kinase</keyword>
<proteinExistence type="predicted"/>
<sequence length="253" mass="27595">MQEIDATTEERERLAALGQLVAGVVHEINNPIGSIISNNEVVLKALDKLKDALVTASAGNQPPPKKAIDLVDTLRSLAAVDKIACERISAVVRSLKTFSRATDVEVRLVSLNDLMRDTAKLIDCQYKRCLRLDMQLGDIPQVECRPQQLGQVFLNLLLNAAQAIEVSGSIIVRTRLAEDGMVEASITDTGKGIPPENRARIFEAGFTTKPMGIGSGLGLALSKRIVEEDHHGRIWFESEVGKGTTFFVRIPGR</sequence>
<dbReference type="InterPro" id="IPR004358">
    <property type="entry name" value="Sig_transdc_His_kin-like_C"/>
</dbReference>
<organism evidence="10 11">
    <name type="scientific">Paludibaculum fermentans</name>
    <dbReference type="NCBI Taxonomy" id="1473598"/>
    <lineage>
        <taxon>Bacteria</taxon>
        <taxon>Pseudomonadati</taxon>
        <taxon>Acidobacteriota</taxon>
        <taxon>Terriglobia</taxon>
        <taxon>Bryobacterales</taxon>
        <taxon>Bryobacteraceae</taxon>
        <taxon>Paludibaculum</taxon>
    </lineage>
</organism>
<protein>
    <recommendedName>
        <fullName evidence="2">histidine kinase</fullName>
        <ecNumber evidence="2">2.7.13.3</ecNumber>
    </recommendedName>
</protein>
<dbReference type="Gene3D" id="3.30.565.10">
    <property type="entry name" value="Histidine kinase-like ATPase, C-terminal domain"/>
    <property type="match status" value="1"/>
</dbReference>
<dbReference type="Gene3D" id="1.10.287.130">
    <property type="match status" value="1"/>
</dbReference>
<dbReference type="KEGG" id="pfer:IRI77_26640"/>
<evidence type="ECO:0000256" key="8">
    <source>
        <dbReference type="ARBA" id="ARBA00023012"/>
    </source>
</evidence>
<dbReference type="InterPro" id="IPR003661">
    <property type="entry name" value="HisK_dim/P_dom"/>
</dbReference>
<dbReference type="SMART" id="SM00387">
    <property type="entry name" value="HATPase_c"/>
    <property type="match status" value="1"/>
</dbReference>
<evidence type="ECO:0000256" key="1">
    <source>
        <dbReference type="ARBA" id="ARBA00000085"/>
    </source>
</evidence>
<dbReference type="EC" id="2.7.13.3" evidence="2"/>
<name>A0A7S7SIR1_PALFE</name>
<dbReference type="InterPro" id="IPR036097">
    <property type="entry name" value="HisK_dim/P_sf"/>
</dbReference>
<evidence type="ECO:0000256" key="6">
    <source>
        <dbReference type="ARBA" id="ARBA00022777"/>
    </source>
</evidence>
<reference evidence="10 11" key="1">
    <citation type="submission" date="2020-10" db="EMBL/GenBank/DDBJ databases">
        <title>Complete genome sequence of Paludibaculum fermentans P105T, a facultatively anaerobic acidobacterium capable of dissimilatory Fe(III) reduction.</title>
        <authorList>
            <person name="Dedysh S.N."/>
            <person name="Beletsky A.V."/>
            <person name="Kulichevskaya I.S."/>
            <person name="Mardanov A.V."/>
            <person name="Ravin N.V."/>
        </authorList>
    </citation>
    <scope>NUCLEOTIDE SEQUENCE [LARGE SCALE GENOMIC DNA]</scope>
    <source>
        <strain evidence="10 11">P105</strain>
    </source>
</reference>
<gene>
    <name evidence="10" type="ORF">IRI77_26640</name>
</gene>
<evidence type="ECO:0000259" key="9">
    <source>
        <dbReference type="PROSITE" id="PS50109"/>
    </source>
</evidence>
<feature type="domain" description="Histidine kinase" evidence="9">
    <location>
        <begin position="23"/>
        <end position="253"/>
    </location>
</feature>
<evidence type="ECO:0000256" key="7">
    <source>
        <dbReference type="ARBA" id="ARBA00022840"/>
    </source>
</evidence>
<dbReference type="CDD" id="cd00082">
    <property type="entry name" value="HisKA"/>
    <property type="match status" value="1"/>
</dbReference>
<dbReference type="GO" id="GO:0000155">
    <property type="term" value="F:phosphorelay sensor kinase activity"/>
    <property type="evidence" value="ECO:0007669"/>
    <property type="project" value="InterPro"/>
</dbReference>
<dbReference type="PROSITE" id="PS50109">
    <property type="entry name" value="HIS_KIN"/>
    <property type="match status" value="1"/>
</dbReference>
<evidence type="ECO:0000256" key="5">
    <source>
        <dbReference type="ARBA" id="ARBA00022741"/>
    </source>
</evidence>
<dbReference type="RefSeq" id="WP_194448033.1">
    <property type="nucleotide sequence ID" value="NZ_CP063849.1"/>
</dbReference>
<evidence type="ECO:0000256" key="3">
    <source>
        <dbReference type="ARBA" id="ARBA00022553"/>
    </source>
</evidence>
<keyword evidence="3" id="KW-0597">Phosphoprotein</keyword>
<dbReference type="SUPFAM" id="SSF47384">
    <property type="entry name" value="Homodimeric domain of signal transducing histidine kinase"/>
    <property type="match status" value="1"/>
</dbReference>
<keyword evidence="5" id="KW-0547">Nucleotide-binding</keyword>
<evidence type="ECO:0000256" key="4">
    <source>
        <dbReference type="ARBA" id="ARBA00022679"/>
    </source>
</evidence>
<dbReference type="SMART" id="SM00388">
    <property type="entry name" value="HisKA"/>
    <property type="match status" value="1"/>
</dbReference>
<dbReference type="SUPFAM" id="SSF55874">
    <property type="entry name" value="ATPase domain of HSP90 chaperone/DNA topoisomerase II/histidine kinase"/>
    <property type="match status" value="1"/>
</dbReference>
<dbReference type="PANTHER" id="PTHR43065">
    <property type="entry name" value="SENSOR HISTIDINE KINASE"/>
    <property type="match status" value="1"/>
</dbReference>
<dbReference type="GO" id="GO:0005524">
    <property type="term" value="F:ATP binding"/>
    <property type="evidence" value="ECO:0007669"/>
    <property type="project" value="UniProtKB-KW"/>
</dbReference>
<accession>A0A7S7SIR1</accession>